<gene>
    <name evidence="4" type="primary">LOC107069710</name>
</gene>
<dbReference type="SMART" id="SM00708">
    <property type="entry name" value="PhBP"/>
    <property type="match status" value="1"/>
</dbReference>
<evidence type="ECO:0000256" key="2">
    <source>
        <dbReference type="SAM" id="SignalP"/>
    </source>
</evidence>
<dbReference type="SUPFAM" id="SSF47565">
    <property type="entry name" value="Insect pheromone/odorant-binding proteins"/>
    <property type="match status" value="1"/>
</dbReference>
<keyword evidence="1 2" id="KW-0732">Signal</keyword>
<dbReference type="Pfam" id="PF01395">
    <property type="entry name" value="PBP_GOBP"/>
    <property type="match status" value="1"/>
</dbReference>
<proteinExistence type="predicted"/>
<dbReference type="InterPro" id="IPR006170">
    <property type="entry name" value="PBP/GOBP"/>
</dbReference>
<feature type="chain" id="PRO_5046888805" evidence="2">
    <location>
        <begin position="20"/>
        <end position="145"/>
    </location>
</feature>
<reference evidence="4" key="1">
    <citation type="submission" date="2025-08" db="UniProtKB">
        <authorList>
            <consortium name="RefSeq"/>
        </authorList>
    </citation>
    <scope>IDENTIFICATION</scope>
    <source>
        <tissue evidence="4">Whole body</tissue>
    </source>
</reference>
<keyword evidence="3" id="KW-1185">Reference proteome</keyword>
<sequence>MKGLKIITSVLLLAVICTADETEEILKELEKYESECREENGVSKEEGENHLKKLCANEEIEKNVGCYMACFHTKIGAMKDGEILVDSIKESLIPLIKHESAKNELLNKLDTCKAEISTESDDCDKTVEFTKCLIKGSELCKHILE</sequence>
<accession>A0ABM1IR82</accession>
<dbReference type="CDD" id="cd23992">
    <property type="entry name" value="PBP_GOBP"/>
    <property type="match status" value="1"/>
</dbReference>
<evidence type="ECO:0000256" key="1">
    <source>
        <dbReference type="ARBA" id="ARBA00022729"/>
    </source>
</evidence>
<evidence type="ECO:0000313" key="4">
    <source>
        <dbReference type="RefSeq" id="XP_015182719.1"/>
    </source>
</evidence>
<organism evidence="3 4">
    <name type="scientific">Polistes dominula</name>
    <name type="common">European paper wasp</name>
    <name type="synonym">Vespa dominula</name>
    <dbReference type="NCBI Taxonomy" id="743375"/>
    <lineage>
        <taxon>Eukaryota</taxon>
        <taxon>Metazoa</taxon>
        <taxon>Ecdysozoa</taxon>
        <taxon>Arthropoda</taxon>
        <taxon>Hexapoda</taxon>
        <taxon>Insecta</taxon>
        <taxon>Pterygota</taxon>
        <taxon>Neoptera</taxon>
        <taxon>Endopterygota</taxon>
        <taxon>Hymenoptera</taxon>
        <taxon>Apocrita</taxon>
        <taxon>Aculeata</taxon>
        <taxon>Vespoidea</taxon>
        <taxon>Vespidae</taxon>
        <taxon>Polistinae</taxon>
        <taxon>Polistini</taxon>
        <taxon>Polistes</taxon>
    </lineage>
</organism>
<dbReference type="Proteomes" id="UP000694924">
    <property type="component" value="Unplaced"/>
</dbReference>
<dbReference type="PANTHER" id="PTHR11857">
    <property type="entry name" value="ODORANT BINDING PROTEIN-RELATED"/>
    <property type="match status" value="1"/>
</dbReference>
<dbReference type="GeneID" id="107069710"/>
<feature type="signal peptide" evidence="2">
    <location>
        <begin position="1"/>
        <end position="19"/>
    </location>
</feature>
<dbReference type="RefSeq" id="XP_015182719.1">
    <property type="nucleotide sequence ID" value="XM_015327233.1"/>
</dbReference>
<dbReference type="Gene3D" id="1.10.238.20">
    <property type="entry name" value="Pheromone/general odorant binding protein domain"/>
    <property type="match status" value="1"/>
</dbReference>
<protein>
    <submittedName>
        <fullName evidence="4">General odorant-binding protein 56a</fullName>
    </submittedName>
</protein>
<dbReference type="InterPro" id="IPR036728">
    <property type="entry name" value="PBP_GOBP_sf"/>
</dbReference>
<evidence type="ECO:0000313" key="3">
    <source>
        <dbReference type="Proteomes" id="UP000694924"/>
    </source>
</evidence>
<name>A0ABM1IR82_POLDO</name>